<dbReference type="Gene3D" id="3.40.50.12780">
    <property type="entry name" value="N-terminal domain of ligase-like"/>
    <property type="match status" value="1"/>
</dbReference>
<reference evidence="6 7" key="1">
    <citation type="journal article" date="2022" name="Nat. Plants">
        <title>Genomes of leafy and leafless Platanthera orchids illuminate the evolution of mycoheterotrophy.</title>
        <authorList>
            <person name="Li M.H."/>
            <person name="Liu K.W."/>
            <person name="Li Z."/>
            <person name="Lu H.C."/>
            <person name="Ye Q.L."/>
            <person name="Zhang D."/>
            <person name="Wang J.Y."/>
            <person name="Li Y.F."/>
            <person name="Zhong Z.M."/>
            <person name="Liu X."/>
            <person name="Yu X."/>
            <person name="Liu D.K."/>
            <person name="Tu X.D."/>
            <person name="Liu B."/>
            <person name="Hao Y."/>
            <person name="Liao X.Y."/>
            <person name="Jiang Y.T."/>
            <person name="Sun W.H."/>
            <person name="Chen J."/>
            <person name="Chen Y.Q."/>
            <person name="Ai Y."/>
            <person name="Zhai J.W."/>
            <person name="Wu S.S."/>
            <person name="Zhou Z."/>
            <person name="Hsiao Y.Y."/>
            <person name="Wu W.L."/>
            <person name="Chen Y.Y."/>
            <person name="Lin Y.F."/>
            <person name="Hsu J.L."/>
            <person name="Li C.Y."/>
            <person name="Wang Z.W."/>
            <person name="Zhao X."/>
            <person name="Zhong W.Y."/>
            <person name="Ma X.K."/>
            <person name="Ma L."/>
            <person name="Huang J."/>
            <person name="Chen G.Z."/>
            <person name="Huang M.Z."/>
            <person name="Huang L."/>
            <person name="Peng D.H."/>
            <person name="Luo Y.B."/>
            <person name="Zou S.Q."/>
            <person name="Chen S.P."/>
            <person name="Lan S."/>
            <person name="Tsai W.C."/>
            <person name="Van de Peer Y."/>
            <person name="Liu Z.J."/>
        </authorList>
    </citation>
    <scope>NUCLEOTIDE SEQUENCE [LARGE SCALE GENOMIC DNA]</scope>
    <source>
        <strain evidence="6">Lor288</strain>
    </source>
</reference>
<gene>
    <name evidence="6" type="primary">4CL2</name>
    <name evidence="6" type="ORF">KSP40_PGU020988</name>
</gene>
<dbReference type="InterPro" id="IPR025110">
    <property type="entry name" value="AMP-bd_C"/>
</dbReference>
<dbReference type="Pfam" id="PF13193">
    <property type="entry name" value="AMP-binding_C"/>
    <property type="match status" value="1"/>
</dbReference>
<dbReference type="EMBL" id="JBBWWR010000017">
    <property type="protein sequence ID" value="KAK8945389.1"/>
    <property type="molecule type" value="Genomic_DNA"/>
</dbReference>
<dbReference type="Pfam" id="PF00501">
    <property type="entry name" value="AMP-binding"/>
    <property type="match status" value="1"/>
</dbReference>
<dbReference type="Proteomes" id="UP001412067">
    <property type="component" value="Unassembled WGS sequence"/>
</dbReference>
<dbReference type="Gene3D" id="3.30.300.30">
    <property type="match status" value="1"/>
</dbReference>
<dbReference type="InterPro" id="IPR042099">
    <property type="entry name" value="ANL_N_sf"/>
</dbReference>
<dbReference type="PANTHER" id="PTHR24096:SF169">
    <property type="entry name" value="4-COUMARATE--COA LIGASE 3"/>
    <property type="match status" value="1"/>
</dbReference>
<evidence type="ECO:0000256" key="2">
    <source>
        <dbReference type="ARBA" id="ARBA00022598"/>
    </source>
</evidence>
<dbReference type="InterPro" id="IPR000873">
    <property type="entry name" value="AMP-dep_synth/lig_dom"/>
</dbReference>
<name>A0ABR2LM27_9ASPA</name>
<comment type="similarity">
    <text evidence="1">Belongs to the ATP-dependent AMP-binding enzyme family.</text>
</comment>
<evidence type="ECO:0000259" key="4">
    <source>
        <dbReference type="Pfam" id="PF00501"/>
    </source>
</evidence>
<keyword evidence="3" id="KW-0547">Nucleotide-binding</keyword>
<dbReference type="PANTHER" id="PTHR24096">
    <property type="entry name" value="LONG-CHAIN-FATTY-ACID--COA LIGASE"/>
    <property type="match status" value="1"/>
</dbReference>
<feature type="domain" description="AMP-dependent synthetase/ligase" evidence="4">
    <location>
        <begin position="1"/>
        <end position="66"/>
    </location>
</feature>
<keyword evidence="3" id="KW-0067">ATP-binding</keyword>
<evidence type="ECO:0000313" key="7">
    <source>
        <dbReference type="Proteomes" id="UP001412067"/>
    </source>
</evidence>
<comment type="caution">
    <text evidence="6">The sequence shown here is derived from an EMBL/GenBank/DDBJ whole genome shotgun (WGS) entry which is preliminary data.</text>
</comment>
<evidence type="ECO:0000313" key="6">
    <source>
        <dbReference type="EMBL" id="KAK8945389.1"/>
    </source>
</evidence>
<evidence type="ECO:0000256" key="3">
    <source>
        <dbReference type="ARBA" id="ARBA00022840"/>
    </source>
</evidence>
<feature type="domain" description="AMP-binding enzyme C-terminal" evidence="5">
    <location>
        <begin position="171"/>
        <end position="228"/>
    </location>
</feature>
<dbReference type="InterPro" id="IPR045851">
    <property type="entry name" value="AMP-bd_C_sf"/>
</dbReference>
<sequence>MTEAGPVLSMCPAFAKRPVAAKSGSCGTIVRNADVKVIDLETGLSLCRTKCGEICIRGPQVMKGYLNDPDATSATIDVEGWLHTGDIGYVDEDDEVFIVDRVKELIKFKGFQAAFAAAFAGASSSGKGCPDLEALWPPRLGATSSSGAGDRLPLHLYPNQGMRAGGVPPAELESHLLSHPCIADAAVVSQKDEAVGEVPVAFVVRSNGGDLSENEVKEFIAKQVTTAANLYVALRLTRSSRRSGFFAADLPCAAHLSSRNHDLAADFLSIGAFTVDRRLPSQFNRKGFLLC</sequence>
<accession>A0ABR2LM27</accession>
<dbReference type="SUPFAM" id="SSF56801">
    <property type="entry name" value="Acetyl-CoA synthetase-like"/>
    <property type="match status" value="2"/>
</dbReference>
<evidence type="ECO:0000256" key="1">
    <source>
        <dbReference type="ARBA" id="ARBA00006432"/>
    </source>
</evidence>
<keyword evidence="2 6" id="KW-0436">Ligase</keyword>
<evidence type="ECO:0000259" key="5">
    <source>
        <dbReference type="Pfam" id="PF13193"/>
    </source>
</evidence>
<proteinExistence type="inferred from homology"/>
<protein>
    <submittedName>
        <fullName evidence="6">4-coumarate--CoA ligase 2</fullName>
    </submittedName>
</protein>
<keyword evidence="7" id="KW-1185">Reference proteome</keyword>
<dbReference type="GO" id="GO:0016874">
    <property type="term" value="F:ligase activity"/>
    <property type="evidence" value="ECO:0007669"/>
    <property type="project" value="UniProtKB-KW"/>
</dbReference>
<organism evidence="6 7">
    <name type="scientific">Platanthera guangdongensis</name>
    <dbReference type="NCBI Taxonomy" id="2320717"/>
    <lineage>
        <taxon>Eukaryota</taxon>
        <taxon>Viridiplantae</taxon>
        <taxon>Streptophyta</taxon>
        <taxon>Embryophyta</taxon>
        <taxon>Tracheophyta</taxon>
        <taxon>Spermatophyta</taxon>
        <taxon>Magnoliopsida</taxon>
        <taxon>Liliopsida</taxon>
        <taxon>Asparagales</taxon>
        <taxon>Orchidaceae</taxon>
        <taxon>Orchidoideae</taxon>
        <taxon>Orchideae</taxon>
        <taxon>Orchidinae</taxon>
        <taxon>Platanthera</taxon>
    </lineage>
</organism>